<dbReference type="SUPFAM" id="SSF53901">
    <property type="entry name" value="Thiolase-like"/>
    <property type="match status" value="2"/>
</dbReference>
<dbReference type="InterPro" id="IPR016039">
    <property type="entry name" value="Thiolase-like"/>
</dbReference>
<dbReference type="PIRSF" id="PIRSF000429">
    <property type="entry name" value="Ac-CoA_Ac_transf"/>
    <property type="match status" value="1"/>
</dbReference>
<name>A0A0H2ZVQ1_MYCA1</name>
<dbReference type="EMBL" id="CP000479">
    <property type="protein sequence ID" value="ABK66580.1"/>
    <property type="molecule type" value="Genomic_DNA"/>
</dbReference>
<dbReference type="CDD" id="cd00829">
    <property type="entry name" value="SCP-x_thiolase"/>
    <property type="match status" value="1"/>
</dbReference>
<organism evidence="2 3">
    <name type="scientific">Mycobacterium avium (strain 104)</name>
    <dbReference type="NCBI Taxonomy" id="243243"/>
    <lineage>
        <taxon>Bacteria</taxon>
        <taxon>Bacillati</taxon>
        <taxon>Actinomycetota</taxon>
        <taxon>Actinomycetes</taxon>
        <taxon>Mycobacteriales</taxon>
        <taxon>Mycobacteriaceae</taxon>
        <taxon>Mycobacterium</taxon>
        <taxon>Mycobacterium avium complex (MAC)</taxon>
    </lineage>
</organism>
<accession>A0A0H2ZVQ1</accession>
<evidence type="ECO:0000313" key="3">
    <source>
        <dbReference type="Proteomes" id="UP000001574"/>
    </source>
</evidence>
<dbReference type="KEGG" id="mav:MAV_1865"/>
<dbReference type="InterPro" id="IPR055140">
    <property type="entry name" value="Thiolase_C_2"/>
</dbReference>
<dbReference type="Proteomes" id="UP000001574">
    <property type="component" value="Chromosome"/>
</dbReference>
<feature type="domain" description="Thiolase C-terminal" evidence="1">
    <location>
        <begin position="268"/>
        <end position="391"/>
    </location>
</feature>
<dbReference type="GO" id="GO:0016747">
    <property type="term" value="F:acyltransferase activity, transferring groups other than amino-acyl groups"/>
    <property type="evidence" value="ECO:0007669"/>
    <property type="project" value="InterPro"/>
</dbReference>
<dbReference type="InterPro" id="IPR002155">
    <property type="entry name" value="Thiolase"/>
</dbReference>
<dbReference type="PANTHER" id="PTHR42870:SF1">
    <property type="entry name" value="NON-SPECIFIC LIPID-TRANSFER PROTEIN-LIKE 2"/>
    <property type="match status" value="1"/>
</dbReference>
<dbReference type="Gene3D" id="3.40.47.10">
    <property type="match status" value="1"/>
</dbReference>
<dbReference type="Pfam" id="PF22691">
    <property type="entry name" value="Thiolase_C_1"/>
    <property type="match status" value="1"/>
</dbReference>
<dbReference type="PANTHER" id="PTHR42870">
    <property type="entry name" value="ACETYL-COA C-ACETYLTRANSFERASE"/>
    <property type="match status" value="1"/>
</dbReference>
<dbReference type="HOGENOM" id="CLU_035425_2_0_11"/>
<protein>
    <submittedName>
        <fullName evidence="2">DitF protein</fullName>
    </submittedName>
</protein>
<gene>
    <name evidence="2" type="ordered locus">MAV_1865</name>
</gene>
<dbReference type="AlphaFoldDB" id="A0A0H2ZVQ1"/>
<reference evidence="2 3" key="1">
    <citation type="submission" date="2006-10" db="EMBL/GenBank/DDBJ databases">
        <authorList>
            <person name="Fleischmann R.D."/>
            <person name="Dodson R.J."/>
            <person name="Haft D.H."/>
            <person name="Merkel J.S."/>
            <person name="Nelson W.C."/>
            <person name="Fraser C.M."/>
        </authorList>
    </citation>
    <scope>NUCLEOTIDE SEQUENCE [LARGE SCALE GENOMIC DNA]</scope>
    <source>
        <strain evidence="2 3">104</strain>
    </source>
</reference>
<proteinExistence type="predicted"/>
<sequence>MANVTKMTGGPFDGKAVITGAGKSQVGRRLGRTGLDLTLEAVLRAIEDAGLAVDDVDGIASYPGPGVPDPGFSGATIQEVRNALGLRCRWYVSAMETAGQIGPVIEACMAVTLGLANHVVVYRSVWESTAAQQAGGGRASVLFSGGKLPSHLEWVAPFGALSAANWLAMPAQRYMHDFGLTREQLGWIALNARRNAGLNPDAVYREPMTMDGYLGARMISEPLCLYDCDVPCDGATAVIVSRRDATKGLPRYPLTVESVGPGMFERATWDQRSDITTMAAHDSGATLWQNTTLTPADVDMAQLYDGFSFLTVMWLEALGFCEHGKVGDFIEGGERIAIDGPLPINTSGGQLSGGRLHGMGFLHEACVQMWGEGGHRQAPKTPEVVAVGVGGGPVAGSMLLSSR</sequence>
<evidence type="ECO:0000259" key="1">
    <source>
        <dbReference type="Pfam" id="PF22691"/>
    </source>
</evidence>
<evidence type="ECO:0000313" key="2">
    <source>
        <dbReference type="EMBL" id="ABK66580.1"/>
    </source>
</evidence>